<keyword evidence="3 6" id="KW-0862">Zinc</keyword>
<evidence type="ECO:0000256" key="5">
    <source>
        <dbReference type="ARBA" id="ARBA00048348"/>
    </source>
</evidence>
<feature type="binding site" evidence="6">
    <location>
        <position position="73"/>
    </location>
    <ligand>
        <name>Zn(2+)</name>
        <dbReference type="ChEBI" id="CHEBI:29105"/>
    </ligand>
</feature>
<reference evidence="8 9" key="1">
    <citation type="submission" date="2019-08" db="EMBL/GenBank/DDBJ databases">
        <title>Complete genome sequence of Candidatus Uab amorphum.</title>
        <authorList>
            <person name="Shiratori T."/>
            <person name="Suzuki S."/>
            <person name="Kakizawa Y."/>
            <person name="Ishida K."/>
        </authorList>
    </citation>
    <scope>NUCLEOTIDE SEQUENCE [LARGE SCALE GENOMIC DNA]</scope>
    <source>
        <strain evidence="8 9">SRT547</strain>
    </source>
</reference>
<dbReference type="EMBL" id="AP019860">
    <property type="protein sequence ID" value="BBM86517.1"/>
    <property type="molecule type" value="Genomic_DNA"/>
</dbReference>
<organism evidence="8 9">
    <name type="scientific">Uabimicrobium amorphum</name>
    <dbReference type="NCBI Taxonomy" id="2596890"/>
    <lineage>
        <taxon>Bacteria</taxon>
        <taxon>Pseudomonadati</taxon>
        <taxon>Planctomycetota</taxon>
        <taxon>Candidatus Uabimicrobiia</taxon>
        <taxon>Candidatus Uabimicrobiales</taxon>
        <taxon>Candidatus Uabimicrobiaceae</taxon>
        <taxon>Candidatus Uabimicrobium</taxon>
    </lineage>
</organism>
<dbReference type="KEGG" id="uam:UABAM_04903"/>
<protein>
    <recommendedName>
        <fullName evidence="2">carbonic anhydrase</fullName>
        <ecNumber evidence="2">4.2.1.1</ecNumber>
    </recommendedName>
</protein>
<evidence type="ECO:0000313" key="8">
    <source>
        <dbReference type="EMBL" id="BBM86517.1"/>
    </source>
</evidence>
<dbReference type="GO" id="GO:0008270">
    <property type="term" value="F:zinc ion binding"/>
    <property type="evidence" value="ECO:0007669"/>
    <property type="project" value="InterPro"/>
</dbReference>
<proteinExistence type="inferred from homology"/>
<keyword evidence="9" id="KW-1185">Reference proteome</keyword>
<keyword evidence="6" id="KW-0479">Metal-binding</keyword>
<comment type="cofactor">
    <cofactor evidence="6">
        <name>Zn(2+)</name>
        <dbReference type="ChEBI" id="CHEBI:29105"/>
    </cofactor>
    <text evidence="6">Binds 1 zinc ion per subunit.</text>
</comment>
<feature type="binding site" evidence="6">
    <location>
        <position position="71"/>
    </location>
    <ligand>
        <name>Zn(2+)</name>
        <dbReference type="ChEBI" id="CHEBI:29105"/>
    </ligand>
</feature>
<dbReference type="SUPFAM" id="SSF53056">
    <property type="entry name" value="beta-carbonic anhydrase, cab"/>
    <property type="match status" value="2"/>
</dbReference>
<dbReference type="OrthoDB" id="9769739at2"/>
<evidence type="ECO:0000256" key="6">
    <source>
        <dbReference type="PIRSR" id="PIRSR601765-1"/>
    </source>
</evidence>
<dbReference type="GO" id="GO:0015976">
    <property type="term" value="P:carbon utilization"/>
    <property type="evidence" value="ECO:0007669"/>
    <property type="project" value="InterPro"/>
</dbReference>
<dbReference type="Proteomes" id="UP000326354">
    <property type="component" value="Chromosome"/>
</dbReference>
<dbReference type="PROSITE" id="PS00704">
    <property type="entry name" value="PROK_CO2_ANHYDRASE_1"/>
    <property type="match status" value="2"/>
</dbReference>
<accession>A0A5S9IRS0</accession>
<dbReference type="PANTHER" id="PTHR11002">
    <property type="entry name" value="CARBONIC ANHYDRASE"/>
    <property type="match status" value="1"/>
</dbReference>
<comment type="similarity">
    <text evidence="1">Belongs to the beta-class carbonic anhydrase family.</text>
</comment>
<dbReference type="EC" id="4.2.1.1" evidence="2"/>
<dbReference type="InterPro" id="IPR001765">
    <property type="entry name" value="Carbonic_anhydrase"/>
</dbReference>
<gene>
    <name evidence="8" type="ORF">UABAM_04903</name>
</gene>
<dbReference type="PANTHER" id="PTHR11002:SF79">
    <property type="entry name" value="CARBONIC ANHYDRASE 2"/>
    <property type="match status" value="1"/>
</dbReference>
<dbReference type="Pfam" id="PF00484">
    <property type="entry name" value="Pro_CA"/>
    <property type="match status" value="2"/>
</dbReference>
<dbReference type="SMART" id="SM00947">
    <property type="entry name" value="Pro_CA"/>
    <property type="match status" value="2"/>
</dbReference>
<feature type="signal peptide" evidence="7">
    <location>
        <begin position="1"/>
        <end position="16"/>
    </location>
</feature>
<evidence type="ECO:0000256" key="7">
    <source>
        <dbReference type="SAM" id="SignalP"/>
    </source>
</evidence>
<dbReference type="AlphaFoldDB" id="A0A5S9IRS0"/>
<feature type="chain" id="PRO_5024820015" description="carbonic anhydrase" evidence="7">
    <location>
        <begin position="17"/>
        <end position="424"/>
    </location>
</feature>
<sequence>MKKFILALLFTCLVFAQDQKTTLSADEALDKLVKGNQHWVENKLQFIHQNSSIRYKTAKEGQHPFATILTCSDSRVSPELIFDQGVGDLFVIRVAGNVVDTDELASIEYGVEHLETPVLLVLGHSGCGAVTAAYKSWKHKTEDTHSNIPELLHKIEPAIKKSYKEHPDLGEKSLIDASVSANVRMVIDNILKMSEGTKKKVLAGKLKVVGAVYNTYHGHINWLFTPDDVLKILRKGNQHWSSDKMQHPHHSIDLRHIQAVEGQLPIFTIITCSDSRVIPELIFDQGVGDAFVIRVAGNILGGDELASIEYGVKHLQTPLLLVLGHSSCGAVTAALDHVQHPDHEQHGNIPKLISKIEPAVREAQKDLKKGENLLDKSIVVNVRTTHKQIIEKSEAARKQIAEGRLKIVSAVYNIETGKVEWLDD</sequence>
<dbReference type="InterPro" id="IPR015892">
    <property type="entry name" value="Carbonic_anhydrase_CS"/>
</dbReference>
<feature type="binding site" evidence="6">
    <location>
        <position position="127"/>
    </location>
    <ligand>
        <name>Zn(2+)</name>
        <dbReference type="ChEBI" id="CHEBI:29105"/>
    </ligand>
</feature>
<dbReference type="CDD" id="cd03378">
    <property type="entry name" value="beta_CA_cladeC"/>
    <property type="match status" value="2"/>
</dbReference>
<evidence type="ECO:0000256" key="4">
    <source>
        <dbReference type="ARBA" id="ARBA00023239"/>
    </source>
</evidence>
<feature type="binding site" evidence="6">
    <location>
        <position position="124"/>
    </location>
    <ligand>
        <name>Zn(2+)</name>
        <dbReference type="ChEBI" id="CHEBI:29105"/>
    </ligand>
</feature>
<dbReference type="InterPro" id="IPR036874">
    <property type="entry name" value="Carbonic_anhydrase_sf"/>
</dbReference>
<keyword evidence="4" id="KW-0456">Lyase</keyword>
<evidence type="ECO:0000256" key="2">
    <source>
        <dbReference type="ARBA" id="ARBA00012925"/>
    </source>
</evidence>
<dbReference type="GO" id="GO:0004089">
    <property type="term" value="F:carbonate dehydratase activity"/>
    <property type="evidence" value="ECO:0007669"/>
    <property type="project" value="UniProtKB-EC"/>
</dbReference>
<comment type="catalytic activity">
    <reaction evidence="5">
        <text>hydrogencarbonate + H(+) = CO2 + H2O</text>
        <dbReference type="Rhea" id="RHEA:10748"/>
        <dbReference type="ChEBI" id="CHEBI:15377"/>
        <dbReference type="ChEBI" id="CHEBI:15378"/>
        <dbReference type="ChEBI" id="CHEBI:16526"/>
        <dbReference type="ChEBI" id="CHEBI:17544"/>
        <dbReference type="EC" id="4.2.1.1"/>
    </reaction>
</comment>
<evidence type="ECO:0000256" key="1">
    <source>
        <dbReference type="ARBA" id="ARBA00006217"/>
    </source>
</evidence>
<dbReference type="Gene3D" id="3.40.1050.10">
    <property type="entry name" value="Carbonic anhydrase"/>
    <property type="match status" value="2"/>
</dbReference>
<name>A0A5S9IRS0_UABAM</name>
<evidence type="ECO:0000313" key="9">
    <source>
        <dbReference type="Proteomes" id="UP000326354"/>
    </source>
</evidence>
<dbReference type="RefSeq" id="WP_151970569.1">
    <property type="nucleotide sequence ID" value="NZ_AP019860.1"/>
</dbReference>
<evidence type="ECO:0000256" key="3">
    <source>
        <dbReference type="ARBA" id="ARBA00022833"/>
    </source>
</evidence>
<keyword evidence="7" id="KW-0732">Signal</keyword>